<reference evidence="1 2" key="1">
    <citation type="submission" date="2019-06" db="EMBL/GenBank/DDBJ databases">
        <authorList>
            <person name="Palmer J.M."/>
        </authorList>
    </citation>
    <scope>NUCLEOTIDE SEQUENCE [LARGE SCALE GENOMIC DNA]</scope>
    <source>
        <strain evidence="1 2">TWF191</strain>
    </source>
</reference>
<organism evidence="1 2">
    <name type="scientific">Orbilia oligospora</name>
    <name type="common">Nematode-trapping fungus</name>
    <name type="synonym">Arthrobotrys oligospora</name>
    <dbReference type="NCBI Taxonomy" id="2813651"/>
    <lineage>
        <taxon>Eukaryota</taxon>
        <taxon>Fungi</taxon>
        <taxon>Dikarya</taxon>
        <taxon>Ascomycota</taxon>
        <taxon>Pezizomycotina</taxon>
        <taxon>Orbiliomycetes</taxon>
        <taxon>Orbiliales</taxon>
        <taxon>Orbiliaceae</taxon>
        <taxon>Orbilia</taxon>
    </lineage>
</organism>
<evidence type="ECO:0000313" key="1">
    <source>
        <dbReference type="EMBL" id="KAF3232361.1"/>
    </source>
</evidence>
<dbReference type="EMBL" id="WIPF01000001">
    <property type="protein sequence ID" value="KAF3232361.1"/>
    <property type="molecule type" value="Genomic_DNA"/>
</dbReference>
<evidence type="ECO:0000313" key="2">
    <source>
        <dbReference type="Proteomes" id="UP000483672"/>
    </source>
</evidence>
<name>A0A7C8V713_ORBOL</name>
<dbReference type="Proteomes" id="UP000483672">
    <property type="component" value="Unassembled WGS sequence"/>
</dbReference>
<dbReference type="AlphaFoldDB" id="A0A7C8V713"/>
<sequence>MHARVPCILSSYTDPLTDSNINHAERSNQDRAARRRAFVGRHPYGTRKAASSFATQLAQIAVGGHCLPAANGPGYPSPCTSLHSHSAGFCNTRISQTCVDFDDL</sequence>
<protein>
    <submittedName>
        <fullName evidence="1">Uncharacterized protein</fullName>
    </submittedName>
</protein>
<proteinExistence type="predicted"/>
<gene>
    <name evidence="1" type="ORF">TWF191_000132</name>
</gene>
<accession>A0A7C8V713</accession>
<comment type="caution">
    <text evidence="1">The sequence shown here is derived from an EMBL/GenBank/DDBJ whole genome shotgun (WGS) entry which is preliminary data.</text>
</comment>